<evidence type="ECO:0000313" key="1">
    <source>
        <dbReference type="EMBL" id="EJP71621.1"/>
    </source>
</evidence>
<dbReference type="EMBL" id="JH611156">
    <property type="protein sequence ID" value="EJP71621.1"/>
    <property type="molecule type" value="Genomic_DNA"/>
</dbReference>
<gene>
    <name evidence="1" type="ORF">NT01SARS_0091</name>
</gene>
<protein>
    <submittedName>
        <fullName evidence="1">Uncharacterized protein</fullName>
    </submittedName>
</protein>
<sequence length="57" mass="6742">MLVKVYLSEIFSNSEIKENIESSIPNNIKMDIEKTNDLFIKYKLKIPINLQSIQREK</sequence>
<accession>J5KD07</accession>
<dbReference type="AlphaFoldDB" id="J5KD07"/>
<evidence type="ECO:0000313" key="2">
    <source>
        <dbReference type="Proteomes" id="UP000010305"/>
    </source>
</evidence>
<reference evidence="1 2" key="1">
    <citation type="journal article" date="2012" name="ISME J.">
        <title>Genomic insights to SAR86, an abundant and uncultivated marine bacterial lineage.</title>
        <authorList>
            <person name="Dupont C.L."/>
            <person name="Rusch D.B."/>
            <person name="Yooseph S."/>
            <person name="Lombardo M.J."/>
            <person name="Richter R.A."/>
            <person name="Valas R."/>
            <person name="Novotny M."/>
            <person name="Yee-Greenbaum J."/>
            <person name="Selengut J.D."/>
            <person name="Haft D.H."/>
            <person name="Halpern A.L."/>
            <person name="Lasken R.S."/>
            <person name="Nealson K."/>
            <person name="Friedman R."/>
            <person name="Venter J.C."/>
        </authorList>
    </citation>
    <scope>NUCLEOTIDE SEQUENCE [LARGE SCALE GENOMIC DNA]</scope>
</reference>
<dbReference type="Proteomes" id="UP000010305">
    <property type="component" value="Unassembled WGS sequence"/>
</dbReference>
<name>J5KD07_9GAMM</name>
<organism evidence="1 2">
    <name type="scientific">SAR86 cluster bacterium SAR86A</name>
    <dbReference type="NCBI Taxonomy" id="1123866"/>
    <lineage>
        <taxon>Bacteria</taxon>
        <taxon>Pseudomonadati</taxon>
        <taxon>Pseudomonadota</taxon>
        <taxon>Gammaproteobacteria</taxon>
        <taxon>SAR86 cluster</taxon>
    </lineage>
</organism>
<proteinExistence type="predicted"/>
<dbReference type="HOGENOM" id="CLU_2994146_0_0_6"/>